<dbReference type="OrthoDB" id="4410230at2"/>
<dbReference type="STRING" id="399497.BW733_08705"/>
<dbReference type="AlphaFoldDB" id="A0A1Q2CXN5"/>
<organism evidence="1 2">
    <name type="scientific">Tessaracoccus flavescens</name>
    <dbReference type="NCBI Taxonomy" id="399497"/>
    <lineage>
        <taxon>Bacteria</taxon>
        <taxon>Bacillati</taxon>
        <taxon>Actinomycetota</taxon>
        <taxon>Actinomycetes</taxon>
        <taxon>Propionibacteriales</taxon>
        <taxon>Propionibacteriaceae</taxon>
        <taxon>Tessaracoccus</taxon>
    </lineage>
</organism>
<dbReference type="KEGG" id="tfa:BW733_08705"/>
<keyword evidence="2" id="KW-1185">Reference proteome</keyword>
<evidence type="ECO:0000313" key="2">
    <source>
        <dbReference type="Proteomes" id="UP000188235"/>
    </source>
</evidence>
<dbReference type="RefSeq" id="WP_077349680.1">
    <property type="nucleotide sequence ID" value="NZ_CP019607.1"/>
</dbReference>
<reference evidence="1 2" key="1">
    <citation type="journal article" date="2008" name="Int. J. Syst. Evol. Microbiol.">
        <title>Tessaracoccus flavescens sp. nov., isolated from marine sediment.</title>
        <authorList>
            <person name="Lee D.W."/>
            <person name="Lee S.D."/>
        </authorList>
    </citation>
    <scope>NUCLEOTIDE SEQUENCE [LARGE SCALE GENOMIC DNA]</scope>
    <source>
        <strain evidence="1 2">SST-39T</strain>
    </source>
</reference>
<proteinExistence type="predicted"/>
<evidence type="ECO:0008006" key="3">
    <source>
        <dbReference type="Google" id="ProtNLM"/>
    </source>
</evidence>
<accession>A0A1Q2CXN5</accession>
<dbReference type="EMBL" id="CP019607">
    <property type="protein sequence ID" value="AQP50895.1"/>
    <property type="molecule type" value="Genomic_DNA"/>
</dbReference>
<protein>
    <recommendedName>
        <fullName evidence="3">DUF4230 domain-containing protein</fullName>
    </recommendedName>
</protein>
<dbReference type="Proteomes" id="UP000188235">
    <property type="component" value="Chromosome"/>
</dbReference>
<name>A0A1Q2CXN5_9ACTN</name>
<evidence type="ECO:0000313" key="1">
    <source>
        <dbReference type="EMBL" id="AQP50895.1"/>
    </source>
</evidence>
<gene>
    <name evidence="1" type="ORF">BW733_08705</name>
</gene>
<sequence length="203" mass="22088">MPNRVKSGLGLVFALVLGAGLMLLAIRVVPSMVALSHESESRNTQVIESVTKKQEVVLLSLGIQGIAERSGRSSFLGFDIPGSERAAFMQYTFNAKVGLNGEDVRIVETGEGAYRVTIPTFIFIGHDDVTFRLVAEDNGVLSFVTPEVDTVEMVNSILDDEAQDKYVDSNLETLKEQAETFYGGIIHGIDPEAQVVYDFVGGR</sequence>